<dbReference type="SUPFAM" id="SSF55781">
    <property type="entry name" value="GAF domain-like"/>
    <property type="match status" value="1"/>
</dbReference>
<dbReference type="STRING" id="1043004.A0A074WY62"/>
<dbReference type="RefSeq" id="XP_013428851.1">
    <property type="nucleotide sequence ID" value="XM_013573397.1"/>
</dbReference>
<dbReference type="EMBL" id="KL584706">
    <property type="protein sequence ID" value="KEQ74692.1"/>
    <property type="molecule type" value="Genomic_DNA"/>
</dbReference>
<feature type="region of interest" description="Disordered" evidence="7">
    <location>
        <begin position="27"/>
        <end position="46"/>
    </location>
</feature>
<dbReference type="SUPFAM" id="SSF47384">
    <property type="entry name" value="Homodimeric domain of signal transducing histidine kinase"/>
    <property type="match status" value="1"/>
</dbReference>
<feature type="modified residue" description="4-aspartylphosphate" evidence="6">
    <location>
        <position position="837"/>
    </location>
</feature>
<evidence type="ECO:0000256" key="5">
    <source>
        <dbReference type="ARBA" id="ARBA00022777"/>
    </source>
</evidence>
<sequence length="910" mass="100867">RPRSIGPVFDQAHASLPIAEFDQEAHNLSYTHPDPDSDPSALPEQPKDFQDTYLMPSLSENERLRLTLYWYYTHANKMLEDKEFLLALQQKLDLVQAFMGWDFAIMGLMSEHVYTRVATAGLPLAVLPRREATCSHTINQPPGTVFMLPNMASDWRFKRSPHVEEGGLRSYAGAALRCKADTGEDVALGSLCIASNSEQPPLSPVQQDALVRFADMISSEIVARVREGRRQQRQIMADLIAQTPQYTSPASVKDHVFGILAQVYPDTHLDIQDAPPNNMISLPHHAPVDHNDFQGGLWEDSELIERLIVTHNHTQLATDSTVRAIAHPCQRIPTTKYLVLASRNVQLVFDDIDSWFVEKCASIMADSTQETRLKEALTAKDAFLRGITHQLRTPIHGVLGSCELLFEELASRDMLSAGVSGLNPSSVLGAIRDSGRELMSTVNNMLKLNRWAEETGGSIQPASLLSLNVIEAEIIYEVQQSIPEHELSQISVMFENRLGTDESMVVMDLFLLKECVQALIQNALSYTDAGAVIVVIMASADYTKLIFDIKDTGCGIGAGDQTRIFEAYEKVDTHTRGAGLGLTLSAKIANAMNGSVTLVSSKQGGSDHGSLFRAQFLNPGFACPAFRPVPFDANLKDISRRFHVVPPKSERPELVMHFASYLTHHGFEDSETPEGSFIVLTYTPDADEFRRYVSEIDTRQVAVCLVPAGASTEKLHGAHEVRFFSGPFLTSRLEEITTELDAVYKRLHSDPEAGETATGLANREDAHRTSGTEDSVDPADAEPMALLVDDNVVNLRIMRMYCEKRKIQYLTAMDGTEAVNVFESSIDTQPINLILMDLQMPVCDGIEATRRIREIEKEKALPRSALFIVTGQDTLADKQNSFEAGADEFYVKPLGLKTLDKGIKEYFPAI</sequence>
<dbReference type="Pfam" id="PF00512">
    <property type="entry name" value="HisKA"/>
    <property type="match status" value="1"/>
</dbReference>
<dbReference type="InterPro" id="IPR029016">
    <property type="entry name" value="GAF-like_dom_sf"/>
</dbReference>
<keyword evidence="4" id="KW-0808">Transferase</keyword>
<evidence type="ECO:0000313" key="11">
    <source>
        <dbReference type="Proteomes" id="UP000027730"/>
    </source>
</evidence>
<evidence type="ECO:0000256" key="1">
    <source>
        <dbReference type="ARBA" id="ARBA00000085"/>
    </source>
</evidence>
<dbReference type="Gene3D" id="3.30.450.40">
    <property type="match status" value="1"/>
</dbReference>
<dbReference type="GO" id="GO:0009927">
    <property type="term" value="F:histidine phosphotransfer kinase activity"/>
    <property type="evidence" value="ECO:0007669"/>
    <property type="project" value="TreeGrafter"/>
</dbReference>
<dbReference type="Gene3D" id="1.10.287.130">
    <property type="match status" value="1"/>
</dbReference>
<dbReference type="PROSITE" id="PS50110">
    <property type="entry name" value="RESPONSE_REGULATORY"/>
    <property type="match status" value="1"/>
</dbReference>
<name>A0A074WY62_9PEZI</name>
<dbReference type="Gene3D" id="3.30.565.10">
    <property type="entry name" value="Histidine kinase-like ATPase, C-terminal domain"/>
    <property type="match status" value="1"/>
</dbReference>
<dbReference type="SMART" id="SM00448">
    <property type="entry name" value="REC"/>
    <property type="match status" value="1"/>
</dbReference>
<keyword evidence="5" id="KW-0418">Kinase</keyword>
<dbReference type="PROSITE" id="PS50109">
    <property type="entry name" value="HIS_KIN"/>
    <property type="match status" value="1"/>
</dbReference>
<comment type="catalytic activity">
    <reaction evidence="1">
        <text>ATP + protein L-histidine = ADP + protein N-phospho-L-histidine.</text>
        <dbReference type="EC" id="2.7.13.3"/>
    </reaction>
</comment>
<evidence type="ECO:0000256" key="3">
    <source>
        <dbReference type="ARBA" id="ARBA00022553"/>
    </source>
</evidence>
<dbReference type="GeneID" id="25408006"/>
<keyword evidence="3 6" id="KW-0597">Phosphoprotein</keyword>
<accession>A0A074WY62</accession>
<evidence type="ECO:0000259" key="8">
    <source>
        <dbReference type="PROSITE" id="PS50109"/>
    </source>
</evidence>
<dbReference type="GO" id="GO:0005886">
    <property type="term" value="C:plasma membrane"/>
    <property type="evidence" value="ECO:0007669"/>
    <property type="project" value="TreeGrafter"/>
</dbReference>
<feature type="compositionally biased region" description="Basic and acidic residues" evidence="7">
    <location>
        <begin position="762"/>
        <end position="771"/>
    </location>
</feature>
<dbReference type="InterPro" id="IPR003594">
    <property type="entry name" value="HATPase_dom"/>
</dbReference>
<dbReference type="CDD" id="cd17546">
    <property type="entry name" value="REC_hyHK_CKI1_RcsC-like"/>
    <property type="match status" value="1"/>
</dbReference>
<dbReference type="AlphaFoldDB" id="A0A074WY62"/>
<dbReference type="InterPro" id="IPR011006">
    <property type="entry name" value="CheY-like_superfamily"/>
</dbReference>
<evidence type="ECO:0000313" key="10">
    <source>
        <dbReference type="EMBL" id="KEQ74692.1"/>
    </source>
</evidence>
<feature type="region of interest" description="Disordered" evidence="7">
    <location>
        <begin position="751"/>
        <end position="781"/>
    </location>
</feature>
<dbReference type="InterPro" id="IPR005467">
    <property type="entry name" value="His_kinase_dom"/>
</dbReference>
<dbReference type="Pfam" id="PF02518">
    <property type="entry name" value="HATPase_c"/>
    <property type="match status" value="1"/>
</dbReference>
<dbReference type="OrthoDB" id="21225at2759"/>
<dbReference type="GO" id="GO:0000155">
    <property type="term" value="F:phosphorelay sensor kinase activity"/>
    <property type="evidence" value="ECO:0007669"/>
    <property type="project" value="InterPro"/>
</dbReference>
<dbReference type="SUPFAM" id="SSF52172">
    <property type="entry name" value="CheY-like"/>
    <property type="match status" value="1"/>
</dbReference>
<dbReference type="InterPro" id="IPR036890">
    <property type="entry name" value="HATPase_C_sf"/>
</dbReference>
<protein>
    <recommendedName>
        <fullName evidence="2">histidine kinase</fullName>
        <ecNumber evidence="2">2.7.13.3</ecNumber>
    </recommendedName>
</protein>
<reference evidence="10 11" key="1">
    <citation type="journal article" date="2014" name="BMC Genomics">
        <title>Genome sequencing of four Aureobasidium pullulans varieties: biotechnological potential, stress tolerance, and description of new species.</title>
        <authorList>
            <person name="Gostin Ar C."/>
            <person name="Ohm R.A."/>
            <person name="Kogej T."/>
            <person name="Sonjak S."/>
            <person name="Turk M."/>
            <person name="Zajc J."/>
            <person name="Zalar P."/>
            <person name="Grube M."/>
            <person name="Sun H."/>
            <person name="Han J."/>
            <person name="Sharma A."/>
            <person name="Chiniquy J."/>
            <person name="Ngan C.Y."/>
            <person name="Lipzen A."/>
            <person name="Barry K."/>
            <person name="Grigoriev I.V."/>
            <person name="Gunde-Cimerman N."/>
        </authorList>
    </citation>
    <scope>NUCLEOTIDE SEQUENCE [LARGE SCALE GENOMIC DNA]</scope>
    <source>
        <strain evidence="10 11">CBS 147.97</strain>
    </source>
</reference>
<evidence type="ECO:0000259" key="9">
    <source>
        <dbReference type="PROSITE" id="PS50110"/>
    </source>
</evidence>
<dbReference type="SUPFAM" id="SSF55874">
    <property type="entry name" value="ATPase domain of HSP90 chaperone/DNA topoisomerase II/histidine kinase"/>
    <property type="match status" value="1"/>
</dbReference>
<organism evidence="10 11">
    <name type="scientific">Aureobasidium namibiae CBS 147.97</name>
    <dbReference type="NCBI Taxonomy" id="1043004"/>
    <lineage>
        <taxon>Eukaryota</taxon>
        <taxon>Fungi</taxon>
        <taxon>Dikarya</taxon>
        <taxon>Ascomycota</taxon>
        <taxon>Pezizomycotina</taxon>
        <taxon>Dothideomycetes</taxon>
        <taxon>Dothideomycetidae</taxon>
        <taxon>Dothideales</taxon>
        <taxon>Saccotheciaceae</taxon>
        <taxon>Aureobasidium</taxon>
    </lineage>
</organism>
<dbReference type="InterPro" id="IPR036097">
    <property type="entry name" value="HisK_dim/P_sf"/>
</dbReference>
<keyword evidence="11" id="KW-1185">Reference proteome</keyword>
<dbReference type="PANTHER" id="PTHR43047:SF72">
    <property type="entry name" value="OSMOSENSING HISTIDINE PROTEIN KINASE SLN1"/>
    <property type="match status" value="1"/>
</dbReference>
<evidence type="ECO:0000256" key="4">
    <source>
        <dbReference type="ARBA" id="ARBA00022679"/>
    </source>
</evidence>
<dbReference type="Proteomes" id="UP000027730">
    <property type="component" value="Unassembled WGS sequence"/>
</dbReference>
<dbReference type="PANTHER" id="PTHR43047">
    <property type="entry name" value="TWO-COMPONENT HISTIDINE PROTEIN KINASE"/>
    <property type="match status" value="1"/>
</dbReference>
<dbReference type="InterPro" id="IPR001789">
    <property type="entry name" value="Sig_transdc_resp-reg_receiver"/>
</dbReference>
<dbReference type="HOGENOM" id="CLU_012737_0_0_1"/>
<dbReference type="Gene3D" id="3.40.50.2300">
    <property type="match status" value="1"/>
</dbReference>
<feature type="non-terminal residue" evidence="10">
    <location>
        <position position="1"/>
    </location>
</feature>
<evidence type="ECO:0000256" key="7">
    <source>
        <dbReference type="SAM" id="MobiDB-lite"/>
    </source>
</evidence>
<feature type="non-terminal residue" evidence="10">
    <location>
        <position position="910"/>
    </location>
</feature>
<dbReference type="EC" id="2.7.13.3" evidence="2"/>
<dbReference type="InterPro" id="IPR004358">
    <property type="entry name" value="Sig_transdc_His_kin-like_C"/>
</dbReference>
<dbReference type="CDD" id="cd00082">
    <property type="entry name" value="HisKA"/>
    <property type="match status" value="1"/>
</dbReference>
<feature type="domain" description="Histidine kinase" evidence="8">
    <location>
        <begin position="386"/>
        <end position="620"/>
    </location>
</feature>
<gene>
    <name evidence="10" type="ORF">M436DRAFT_18332</name>
</gene>
<evidence type="ECO:0000256" key="6">
    <source>
        <dbReference type="PROSITE-ProRule" id="PRU00169"/>
    </source>
</evidence>
<proteinExistence type="predicted"/>
<dbReference type="InterPro" id="IPR003661">
    <property type="entry name" value="HisK_dim/P_dom"/>
</dbReference>
<dbReference type="SMART" id="SM00387">
    <property type="entry name" value="HATPase_c"/>
    <property type="match status" value="1"/>
</dbReference>
<feature type="domain" description="Response regulatory" evidence="9">
    <location>
        <begin position="784"/>
        <end position="907"/>
    </location>
</feature>
<dbReference type="Pfam" id="PF00072">
    <property type="entry name" value="Response_reg"/>
    <property type="match status" value="1"/>
</dbReference>
<dbReference type="PRINTS" id="PR00344">
    <property type="entry name" value="BCTRLSENSOR"/>
</dbReference>
<dbReference type="SMART" id="SM00388">
    <property type="entry name" value="HisKA"/>
    <property type="match status" value="1"/>
</dbReference>
<evidence type="ECO:0000256" key="2">
    <source>
        <dbReference type="ARBA" id="ARBA00012438"/>
    </source>
</evidence>